<reference evidence="2" key="1">
    <citation type="journal article" date="2019" name="Int. J. Syst. Evol. Microbiol.">
        <title>The Global Catalogue of Microorganisms (GCM) 10K type strain sequencing project: providing services to taxonomists for standard genome sequencing and annotation.</title>
        <authorList>
            <consortium name="The Broad Institute Genomics Platform"/>
            <consortium name="The Broad Institute Genome Sequencing Center for Infectious Disease"/>
            <person name="Wu L."/>
            <person name="Ma J."/>
        </authorList>
    </citation>
    <scope>NUCLEOTIDE SEQUENCE [LARGE SCALE GENOMIC DNA]</scope>
    <source>
        <strain evidence="2">CGMCC 1.12931</strain>
    </source>
</reference>
<protein>
    <recommendedName>
        <fullName evidence="3">Initiator Replication protein</fullName>
    </recommendedName>
</protein>
<dbReference type="Proteomes" id="UP000599179">
    <property type="component" value="Unassembled WGS sequence"/>
</dbReference>
<sequence length="388" mass="46483">MPLKVEKIIRESLSKENDFLRNTESENKKVYKLLISLWFYIYNNQITDESVINLNCYTSINNKRLDKFKVTIKQKIYRYKYFLGMLEKADLIDVNKKYSSGRFCKSYRILTSVLNGNFEEAEIDYKKVFHNLKNQKYWLQKYPNHNKQIKDSYKVSIDLTKYYRWLKKNIGIELKPIIKNGMVIKRELNEERIFEYLNSVLKINYKNLWFKISDEGRFYSSLTNMSYTTLQFTKLGGKEIREVDVKNCQPLFLSSLIDNPSYRKDVEDGVFYDVMARELGKTRNQFKVLSYQFIFFSNRNLSSGKIYDSLNKLYPNFVNQINELRKEIHISKKLQQLESKILVDKIGTLDFEMMLRHDAVFVHDEDYEIVCNHVREEFAKLDLKVQIK</sequence>
<proteinExistence type="predicted"/>
<evidence type="ECO:0008006" key="3">
    <source>
        <dbReference type="Google" id="ProtNLM"/>
    </source>
</evidence>
<dbReference type="RefSeq" id="WP_188457514.1">
    <property type="nucleotide sequence ID" value="NZ_BMGM01000002.1"/>
</dbReference>
<name>A0ABQ1SEU0_9FLAO</name>
<evidence type="ECO:0000313" key="1">
    <source>
        <dbReference type="EMBL" id="GGE27292.1"/>
    </source>
</evidence>
<comment type="caution">
    <text evidence="1">The sequence shown here is derived from an EMBL/GenBank/DDBJ whole genome shotgun (WGS) entry which is preliminary data.</text>
</comment>
<accession>A0ABQ1SEU0</accession>
<gene>
    <name evidence="1" type="ORF">GCM10010832_05010</name>
</gene>
<organism evidence="1 2">
    <name type="scientific">Psychroflexus planctonicus</name>
    <dbReference type="NCBI Taxonomy" id="1526575"/>
    <lineage>
        <taxon>Bacteria</taxon>
        <taxon>Pseudomonadati</taxon>
        <taxon>Bacteroidota</taxon>
        <taxon>Flavobacteriia</taxon>
        <taxon>Flavobacteriales</taxon>
        <taxon>Flavobacteriaceae</taxon>
        <taxon>Psychroflexus</taxon>
    </lineage>
</organism>
<keyword evidence="2" id="KW-1185">Reference proteome</keyword>
<evidence type="ECO:0000313" key="2">
    <source>
        <dbReference type="Proteomes" id="UP000599179"/>
    </source>
</evidence>
<dbReference type="EMBL" id="BMGM01000002">
    <property type="protein sequence ID" value="GGE27292.1"/>
    <property type="molecule type" value="Genomic_DNA"/>
</dbReference>